<reference evidence="1" key="1">
    <citation type="submission" date="2013-07" db="EMBL/GenBank/DDBJ databases">
        <title>The genome of an arbuscular mycorrhizal fungus provides insights into the evolution of the oldest plant symbiosis.</title>
        <authorList>
            <consortium name="DOE Joint Genome Institute"/>
            <person name="Tisserant E."/>
            <person name="Malbreil M."/>
            <person name="Kuo A."/>
            <person name="Kohler A."/>
            <person name="Symeonidi A."/>
            <person name="Balestrini R."/>
            <person name="Charron P."/>
            <person name="Duensing N."/>
            <person name="Frei-dit-Frey N."/>
            <person name="Gianinazzi-Pearson V."/>
            <person name="Gilbert B."/>
            <person name="Handa Y."/>
            <person name="Hijri M."/>
            <person name="Kaul R."/>
            <person name="Kawaguchi M."/>
            <person name="Krajinski F."/>
            <person name="Lammers P."/>
            <person name="Lapierre D."/>
            <person name="Masclaux F.G."/>
            <person name="Murat C."/>
            <person name="Morin E."/>
            <person name="Ndikumana S."/>
            <person name="Pagni M."/>
            <person name="Petitpierre D."/>
            <person name="Requena N."/>
            <person name="Rosikiewicz P."/>
            <person name="Riley R."/>
            <person name="Saito K."/>
            <person name="San Clemente H."/>
            <person name="Shapiro H."/>
            <person name="van Tuinen D."/>
            <person name="Becard G."/>
            <person name="Bonfante P."/>
            <person name="Paszkowski U."/>
            <person name="Shachar-Hill Y."/>
            <person name="Young J.P."/>
            <person name="Sanders I.R."/>
            <person name="Henrissat B."/>
            <person name="Rensing S.A."/>
            <person name="Grigoriev I.V."/>
            <person name="Corradi N."/>
            <person name="Roux C."/>
            <person name="Martin F."/>
        </authorList>
    </citation>
    <scope>NUCLEOTIDE SEQUENCE</scope>
    <source>
        <strain evidence="1">DAOM 197198</strain>
    </source>
</reference>
<dbReference type="AlphaFoldDB" id="U9SHP8"/>
<name>U9SHP8_RHIID</name>
<gene>
    <name evidence="1" type="ORF">GLOINDRAFT_13631</name>
</gene>
<proteinExistence type="predicted"/>
<organism evidence="1">
    <name type="scientific">Rhizophagus irregularis (strain DAOM 181602 / DAOM 197198 / MUCL 43194)</name>
    <name type="common">Arbuscular mycorrhizal fungus</name>
    <name type="synonym">Glomus intraradices</name>
    <dbReference type="NCBI Taxonomy" id="747089"/>
    <lineage>
        <taxon>Eukaryota</taxon>
        <taxon>Fungi</taxon>
        <taxon>Fungi incertae sedis</taxon>
        <taxon>Mucoromycota</taxon>
        <taxon>Glomeromycotina</taxon>
        <taxon>Glomeromycetes</taxon>
        <taxon>Glomerales</taxon>
        <taxon>Glomeraceae</taxon>
        <taxon>Rhizophagus</taxon>
    </lineage>
</organism>
<accession>U9SHP8</accession>
<evidence type="ECO:0000313" key="1">
    <source>
        <dbReference type="EMBL" id="ERZ95438.1"/>
    </source>
</evidence>
<protein>
    <submittedName>
        <fullName evidence="1">Uncharacterized protein</fullName>
    </submittedName>
</protein>
<dbReference type="EMBL" id="KI301251">
    <property type="protein sequence ID" value="ERZ95438.1"/>
    <property type="molecule type" value="Genomic_DNA"/>
</dbReference>
<dbReference type="HOGENOM" id="CLU_2655747_0_0_1"/>
<sequence>MSIVLYKVLILPKITSDYQRFTNDLPMITSDLPAIYSSHMTDDITKTEFPGSVRIGLFFTKSLKSLIVDYCNTQKF</sequence>